<feature type="compositionally biased region" description="Basic and acidic residues" evidence="1">
    <location>
        <begin position="1"/>
        <end position="11"/>
    </location>
</feature>
<name>A0A3D9V8E2_THECX</name>
<dbReference type="Proteomes" id="UP000256485">
    <property type="component" value="Unassembled WGS sequence"/>
</dbReference>
<sequence length="109" mass="11922">MMHLPDTERSSRATTGHSWGATPRPDPRPLPGRFTADLSFRELPLVSGIGATTCCDGFPLTRTWPNNEVNAEEELGRITRIGDEFTVEVAAGKHVRHLLTEMEAHGDGA</sequence>
<evidence type="ECO:0000313" key="2">
    <source>
        <dbReference type="EMBL" id="REF37739.1"/>
    </source>
</evidence>
<protein>
    <submittedName>
        <fullName evidence="2">Uncharacterized protein</fullName>
    </submittedName>
</protein>
<feature type="region of interest" description="Disordered" evidence="1">
    <location>
        <begin position="1"/>
        <end position="33"/>
    </location>
</feature>
<reference evidence="2 3" key="1">
    <citation type="submission" date="2018-08" db="EMBL/GenBank/DDBJ databases">
        <title>Sequencing the genomes of 1000 actinobacteria strains.</title>
        <authorList>
            <person name="Klenk H.-P."/>
        </authorList>
    </citation>
    <scope>NUCLEOTIDE SEQUENCE [LARGE SCALE GENOMIC DNA]</scope>
    <source>
        <strain evidence="2 3">DSM 22891</strain>
    </source>
</reference>
<keyword evidence="3" id="KW-1185">Reference proteome</keyword>
<evidence type="ECO:0000313" key="3">
    <source>
        <dbReference type="Proteomes" id="UP000256485"/>
    </source>
</evidence>
<dbReference type="EMBL" id="QTUC01000001">
    <property type="protein sequence ID" value="REF37739.1"/>
    <property type="molecule type" value="Genomic_DNA"/>
</dbReference>
<dbReference type="AlphaFoldDB" id="A0A3D9V8E2"/>
<organism evidence="2 3">
    <name type="scientific">Thermasporomyces composti</name>
    <dbReference type="NCBI Taxonomy" id="696763"/>
    <lineage>
        <taxon>Bacteria</taxon>
        <taxon>Bacillati</taxon>
        <taxon>Actinomycetota</taxon>
        <taxon>Actinomycetes</taxon>
        <taxon>Propionibacteriales</taxon>
        <taxon>Nocardioidaceae</taxon>
        <taxon>Thermasporomyces</taxon>
    </lineage>
</organism>
<gene>
    <name evidence="2" type="ORF">DFJ64_3194</name>
</gene>
<proteinExistence type="predicted"/>
<accession>A0A3D9V8E2</accession>
<comment type="caution">
    <text evidence="2">The sequence shown here is derived from an EMBL/GenBank/DDBJ whole genome shotgun (WGS) entry which is preliminary data.</text>
</comment>
<evidence type="ECO:0000256" key="1">
    <source>
        <dbReference type="SAM" id="MobiDB-lite"/>
    </source>
</evidence>